<dbReference type="EMBL" id="JAGIYZ010000034">
    <property type="protein sequence ID" value="MBP0466710.1"/>
    <property type="molecule type" value="Genomic_DNA"/>
</dbReference>
<dbReference type="Proteomes" id="UP000680815">
    <property type="component" value="Unassembled WGS sequence"/>
</dbReference>
<sequence>MLPDRLLVCPPDDTVFKVLCALSEPEPMLSTKLDDLKTAIKTKPERHVVSEFILDRVPHVFQDNRAQFRIWREQLSELIEVDSRNICIIGSGCVGYSLSPNKNFSEFSKDSDIDVAIISDFYFHLAWRSLRSVRASDARTPADAQALKSQKQLYLFYGCIAADRVLPFLSFRRDWTIAMAKMSGVKPTEAREVKFRLYRDYDSLRDYQAEGVLKLKHQLLEA</sequence>
<gene>
    <name evidence="1" type="ORF">J5Y09_22470</name>
</gene>
<protein>
    <submittedName>
        <fullName evidence="1">Uncharacterized protein</fullName>
    </submittedName>
</protein>
<proteinExistence type="predicted"/>
<keyword evidence="2" id="KW-1185">Reference proteome</keyword>
<organism evidence="1 2">
    <name type="scientific">Roseomonas nitratireducens</name>
    <dbReference type="NCBI Taxonomy" id="2820810"/>
    <lineage>
        <taxon>Bacteria</taxon>
        <taxon>Pseudomonadati</taxon>
        <taxon>Pseudomonadota</taxon>
        <taxon>Alphaproteobacteria</taxon>
        <taxon>Acetobacterales</taxon>
        <taxon>Roseomonadaceae</taxon>
        <taxon>Roseomonas</taxon>
    </lineage>
</organism>
<reference evidence="1 2" key="1">
    <citation type="submission" date="2021-03" db="EMBL/GenBank/DDBJ databases">
        <authorList>
            <person name="So Y."/>
        </authorList>
    </citation>
    <scope>NUCLEOTIDE SEQUENCE [LARGE SCALE GENOMIC DNA]</scope>
    <source>
        <strain evidence="1 2">PWR1</strain>
    </source>
</reference>
<dbReference type="RefSeq" id="WP_209354098.1">
    <property type="nucleotide sequence ID" value="NZ_JAGIYZ010000034.1"/>
</dbReference>
<name>A0ABS4AZD0_9PROT</name>
<evidence type="ECO:0000313" key="1">
    <source>
        <dbReference type="EMBL" id="MBP0466710.1"/>
    </source>
</evidence>
<evidence type="ECO:0000313" key="2">
    <source>
        <dbReference type="Proteomes" id="UP000680815"/>
    </source>
</evidence>
<accession>A0ABS4AZD0</accession>
<comment type="caution">
    <text evidence="1">The sequence shown here is derived from an EMBL/GenBank/DDBJ whole genome shotgun (WGS) entry which is preliminary data.</text>
</comment>